<dbReference type="CDD" id="cd16787">
    <property type="entry name" value="mRING-HC-C3HC5_CGRF1"/>
    <property type="match status" value="1"/>
</dbReference>
<keyword evidence="4" id="KW-0472">Membrane</keyword>
<dbReference type="InterPro" id="IPR013083">
    <property type="entry name" value="Znf_RING/FYVE/PHD"/>
</dbReference>
<dbReference type="InterPro" id="IPR001841">
    <property type="entry name" value="Znf_RING"/>
</dbReference>
<dbReference type="InterPro" id="IPR042496">
    <property type="entry name" value="CGRF1"/>
</dbReference>
<dbReference type="SUPFAM" id="SSF57850">
    <property type="entry name" value="RING/U-box"/>
    <property type="match status" value="1"/>
</dbReference>
<organism evidence="6 7">
    <name type="scientific">Acanthosepion pharaonis</name>
    <name type="common">Pharaoh cuttlefish</name>
    <name type="synonym">Sepia pharaonis</name>
    <dbReference type="NCBI Taxonomy" id="158019"/>
    <lineage>
        <taxon>Eukaryota</taxon>
        <taxon>Metazoa</taxon>
        <taxon>Spiralia</taxon>
        <taxon>Lophotrochozoa</taxon>
        <taxon>Mollusca</taxon>
        <taxon>Cephalopoda</taxon>
        <taxon>Coleoidea</taxon>
        <taxon>Decapodiformes</taxon>
        <taxon>Sepiida</taxon>
        <taxon>Sepiina</taxon>
        <taxon>Sepiidae</taxon>
        <taxon>Acanthosepion</taxon>
    </lineage>
</organism>
<accession>A0A812CYN4</accession>
<evidence type="ECO:0000259" key="5">
    <source>
        <dbReference type="PROSITE" id="PS50089"/>
    </source>
</evidence>
<keyword evidence="1 3" id="KW-0863">Zinc-finger</keyword>
<evidence type="ECO:0000256" key="4">
    <source>
        <dbReference type="SAM" id="Phobius"/>
    </source>
</evidence>
<evidence type="ECO:0000313" key="7">
    <source>
        <dbReference type="Proteomes" id="UP000597762"/>
    </source>
</evidence>
<evidence type="ECO:0000256" key="2">
    <source>
        <dbReference type="ARBA" id="ARBA00022833"/>
    </source>
</evidence>
<feature type="transmembrane region" description="Helical" evidence="4">
    <location>
        <begin position="442"/>
        <end position="464"/>
    </location>
</feature>
<gene>
    <name evidence="6" type="ORF">SPHA_46164</name>
</gene>
<dbReference type="Proteomes" id="UP000597762">
    <property type="component" value="Unassembled WGS sequence"/>
</dbReference>
<dbReference type="PANTHER" id="PTHR15379">
    <property type="entry name" value="CELL GROWTH REGULATOR WITH RING FINGER DOMAIN PROTEIN 1"/>
    <property type="match status" value="1"/>
</dbReference>
<dbReference type="PANTHER" id="PTHR15379:SF2">
    <property type="entry name" value="CELL GROWTH REGULATOR WITH RING FINGER DOMAIN PROTEIN 1"/>
    <property type="match status" value="1"/>
</dbReference>
<dbReference type="PROSITE" id="PS50089">
    <property type="entry name" value="ZF_RING_2"/>
    <property type="match status" value="1"/>
</dbReference>
<dbReference type="Gene3D" id="3.30.40.10">
    <property type="entry name" value="Zinc/RING finger domain, C3HC4 (zinc finger)"/>
    <property type="match status" value="1"/>
</dbReference>
<comment type="caution">
    <text evidence="6">The sequence shown here is derived from an EMBL/GenBank/DDBJ whole genome shotgun (WGS) entry which is preliminary data.</text>
</comment>
<keyword evidence="1 3" id="KW-0479">Metal-binding</keyword>
<dbReference type="GO" id="GO:0008270">
    <property type="term" value="F:zinc ion binding"/>
    <property type="evidence" value="ECO:0007669"/>
    <property type="project" value="UniProtKB-KW"/>
</dbReference>
<proteinExistence type="predicted"/>
<dbReference type="GO" id="GO:0030308">
    <property type="term" value="P:negative regulation of cell growth"/>
    <property type="evidence" value="ECO:0007669"/>
    <property type="project" value="TreeGrafter"/>
</dbReference>
<dbReference type="Pfam" id="PF13920">
    <property type="entry name" value="zf-C3HC4_3"/>
    <property type="match status" value="1"/>
</dbReference>
<dbReference type="OrthoDB" id="10251219at2759"/>
<evidence type="ECO:0000313" key="6">
    <source>
        <dbReference type="EMBL" id="CAE1286747.1"/>
    </source>
</evidence>
<name>A0A812CYN4_ACAPH</name>
<protein>
    <recommendedName>
        <fullName evidence="5">RING-type domain-containing protein</fullName>
    </recommendedName>
</protein>
<evidence type="ECO:0000256" key="1">
    <source>
        <dbReference type="ARBA" id="ARBA00022771"/>
    </source>
</evidence>
<keyword evidence="2" id="KW-0862">Zinc</keyword>
<keyword evidence="7" id="KW-1185">Reference proteome</keyword>
<dbReference type="AlphaFoldDB" id="A0A812CYN4"/>
<keyword evidence="4" id="KW-1133">Transmembrane helix</keyword>
<feature type="transmembrane region" description="Helical" evidence="4">
    <location>
        <begin position="417"/>
        <end position="436"/>
    </location>
</feature>
<feature type="domain" description="RING-type" evidence="5">
    <location>
        <begin position="302"/>
        <end position="337"/>
    </location>
</feature>
<feature type="transmembrane region" description="Helical" evidence="4">
    <location>
        <begin position="26"/>
        <end position="46"/>
    </location>
</feature>
<sequence>MAYDLDENTTQDLSASLLVLATYSNFYSIVTVLVCFIITVVFILRLNGDHLAFSSSVVVKHVISEQRMIGIQNPFSVQMDPSCTSSLLSGLHCLVSSLASSSLCCYWGVDIDALYKEFQLPWKYLQYYINSEKFLVGSYIHKEQPLQLNSCNEKKLFLPTPQVMKDVVMASSSRTRYPVVLLNLSLNKTYSSEGGVEVVALMSVIHLKDTTCSMNSSIINQHLKTCNNQILNLQPLFVASTPAAEDIDNSVTSLSLNTTESSNDPTHEFSTNQKHLEKQSIQITSQNARDSEYLSRTERNECIVCQCEQITTVLLPCRHACVCNICFAKLERCPMCREFIYSYFWALCSIHLIVWNKASVRSSLWQQITWCNGSTSLPQLLLSLSSLLTSPLWDLYSQVDFSIIFYYYSRNEKQNKNIFSFVFGMSIYYLLYTHQMRKQDDYIFFCFRYVLLSIYYLLVFVFTLD</sequence>
<keyword evidence="4" id="KW-0812">Transmembrane</keyword>
<evidence type="ECO:0000256" key="3">
    <source>
        <dbReference type="PROSITE-ProRule" id="PRU00175"/>
    </source>
</evidence>
<reference evidence="6" key="1">
    <citation type="submission" date="2021-01" db="EMBL/GenBank/DDBJ databases">
        <authorList>
            <person name="Li R."/>
            <person name="Bekaert M."/>
        </authorList>
    </citation>
    <scope>NUCLEOTIDE SEQUENCE</scope>
    <source>
        <strain evidence="6">Farmed</strain>
    </source>
</reference>
<dbReference type="EMBL" id="CAHIKZ030002425">
    <property type="protein sequence ID" value="CAE1286747.1"/>
    <property type="molecule type" value="Genomic_DNA"/>
</dbReference>